<dbReference type="AlphaFoldDB" id="A0A2S7YF34"/>
<proteinExistence type="predicted"/>
<name>A0A2S7YF34_BEABA</name>
<dbReference type="OrthoDB" id="4867161at2759"/>
<evidence type="ECO:0000313" key="1">
    <source>
        <dbReference type="EMBL" id="PQK14801.1"/>
    </source>
</evidence>
<sequence length="287" mass="32462">MSMISLTRQRLLSRTGLVSTVLFFGHRSSLAAATCTLSTLSTRRAIASPCTLQPATPLPQPRFVSSLKDPTDEQSIADELDFFNEKEWGWVIYRCTYGDDAFWERFKELVARQTREALAPSPCSNALPVPPPRSVVDYVDWTFVSDPALQGASKEALRERFRAWVTEARSDPPARPGYMSSRHSHFVQVDEASLRSVVNDDDPDAWKSGWVNLVRCVQGLDYNLSPKGKAAQDMYRKELEEVGEEYDPEDWIMLAASSLTPSFYGSLDSMPENWYMYYSQPPNLVSH</sequence>
<organism evidence="1 2">
    <name type="scientific">Beauveria bassiana</name>
    <name type="common">White muscardine disease fungus</name>
    <name type="synonym">Tritirachium shiotae</name>
    <dbReference type="NCBI Taxonomy" id="176275"/>
    <lineage>
        <taxon>Eukaryota</taxon>
        <taxon>Fungi</taxon>
        <taxon>Dikarya</taxon>
        <taxon>Ascomycota</taxon>
        <taxon>Pezizomycotina</taxon>
        <taxon>Sordariomycetes</taxon>
        <taxon>Hypocreomycetidae</taxon>
        <taxon>Hypocreales</taxon>
        <taxon>Cordycipitaceae</taxon>
        <taxon>Beauveria</taxon>
    </lineage>
</organism>
<evidence type="ECO:0000313" key="2">
    <source>
        <dbReference type="Proteomes" id="UP000237441"/>
    </source>
</evidence>
<gene>
    <name evidence="1" type="ORF">BB8028_0005g03240</name>
</gene>
<reference evidence="1 2" key="1">
    <citation type="submission" date="2016-07" db="EMBL/GenBank/DDBJ databases">
        <title>Comparative genomics of the entomopathogenic fungus Beauveria bassiana.</title>
        <authorList>
            <person name="Valero Jimenez C.A."/>
            <person name="Zwaan B.J."/>
            <person name="Van Kan J.A."/>
            <person name="Takken W."/>
            <person name="Debets A.J."/>
            <person name="Schoustra S.E."/>
            <person name="Koenraadt C.J."/>
        </authorList>
    </citation>
    <scope>NUCLEOTIDE SEQUENCE [LARGE SCALE GENOMIC DNA]</scope>
    <source>
        <strain evidence="1 2">ARSEF 8028</strain>
    </source>
</reference>
<dbReference type="EMBL" id="JRHA01000005">
    <property type="protein sequence ID" value="PQK14801.1"/>
    <property type="molecule type" value="Genomic_DNA"/>
</dbReference>
<comment type="caution">
    <text evidence="1">The sequence shown here is derived from an EMBL/GenBank/DDBJ whole genome shotgun (WGS) entry which is preliminary data.</text>
</comment>
<dbReference type="Proteomes" id="UP000237441">
    <property type="component" value="Unassembled WGS sequence"/>
</dbReference>
<protein>
    <submittedName>
        <fullName evidence="1">Uncharacterized protein</fullName>
    </submittedName>
</protein>
<accession>A0A2S7YF34</accession>